<gene>
    <name evidence="2" type="ORF">C8A04DRAFT_38943</name>
</gene>
<feature type="region of interest" description="Disordered" evidence="1">
    <location>
        <begin position="1"/>
        <end position="31"/>
    </location>
</feature>
<evidence type="ECO:0000313" key="2">
    <source>
        <dbReference type="EMBL" id="KAK4141671.1"/>
    </source>
</evidence>
<proteinExistence type="predicted"/>
<accession>A0AAN6UZL4</accession>
<reference evidence="2" key="1">
    <citation type="journal article" date="2023" name="Mol. Phylogenet. Evol.">
        <title>Genome-scale phylogeny and comparative genomics of the fungal order Sordariales.</title>
        <authorList>
            <person name="Hensen N."/>
            <person name="Bonometti L."/>
            <person name="Westerberg I."/>
            <person name="Brannstrom I.O."/>
            <person name="Guillou S."/>
            <person name="Cros-Aarteil S."/>
            <person name="Calhoun S."/>
            <person name="Haridas S."/>
            <person name="Kuo A."/>
            <person name="Mondo S."/>
            <person name="Pangilinan J."/>
            <person name="Riley R."/>
            <person name="LaButti K."/>
            <person name="Andreopoulos B."/>
            <person name="Lipzen A."/>
            <person name="Chen C."/>
            <person name="Yan M."/>
            <person name="Daum C."/>
            <person name="Ng V."/>
            <person name="Clum A."/>
            <person name="Steindorff A."/>
            <person name="Ohm R.A."/>
            <person name="Martin F."/>
            <person name="Silar P."/>
            <person name="Natvig D.O."/>
            <person name="Lalanne C."/>
            <person name="Gautier V."/>
            <person name="Ament-Velasquez S.L."/>
            <person name="Kruys A."/>
            <person name="Hutchinson M.I."/>
            <person name="Powell A.J."/>
            <person name="Barry K."/>
            <person name="Miller A.N."/>
            <person name="Grigoriev I.V."/>
            <person name="Debuchy R."/>
            <person name="Gladieux P."/>
            <person name="Hiltunen Thoren M."/>
            <person name="Johannesson H."/>
        </authorList>
    </citation>
    <scope>NUCLEOTIDE SEQUENCE</scope>
    <source>
        <strain evidence="2">CBS 141.50</strain>
    </source>
</reference>
<feature type="compositionally biased region" description="Polar residues" evidence="1">
    <location>
        <begin position="1"/>
        <end position="28"/>
    </location>
</feature>
<feature type="region of interest" description="Disordered" evidence="1">
    <location>
        <begin position="106"/>
        <end position="134"/>
    </location>
</feature>
<evidence type="ECO:0000256" key="1">
    <source>
        <dbReference type="SAM" id="MobiDB-lite"/>
    </source>
</evidence>
<dbReference type="AlphaFoldDB" id="A0AAN6UZL4"/>
<evidence type="ECO:0000313" key="3">
    <source>
        <dbReference type="Proteomes" id="UP001302676"/>
    </source>
</evidence>
<organism evidence="2 3">
    <name type="scientific">Dichotomopilus funicola</name>
    <dbReference type="NCBI Taxonomy" id="1934379"/>
    <lineage>
        <taxon>Eukaryota</taxon>
        <taxon>Fungi</taxon>
        <taxon>Dikarya</taxon>
        <taxon>Ascomycota</taxon>
        <taxon>Pezizomycotina</taxon>
        <taxon>Sordariomycetes</taxon>
        <taxon>Sordariomycetidae</taxon>
        <taxon>Sordariales</taxon>
        <taxon>Chaetomiaceae</taxon>
        <taxon>Dichotomopilus</taxon>
    </lineage>
</organism>
<keyword evidence="3" id="KW-1185">Reference proteome</keyword>
<reference evidence="2" key="2">
    <citation type="submission" date="2023-05" db="EMBL/GenBank/DDBJ databases">
        <authorList>
            <consortium name="Lawrence Berkeley National Laboratory"/>
            <person name="Steindorff A."/>
            <person name="Hensen N."/>
            <person name="Bonometti L."/>
            <person name="Westerberg I."/>
            <person name="Brannstrom I.O."/>
            <person name="Guillou S."/>
            <person name="Cros-Aarteil S."/>
            <person name="Calhoun S."/>
            <person name="Haridas S."/>
            <person name="Kuo A."/>
            <person name="Mondo S."/>
            <person name="Pangilinan J."/>
            <person name="Riley R."/>
            <person name="Labutti K."/>
            <person name="Andreopoulos B."/>
            <person name="Lipzen A."/>
            <person name="Chen C."/>
            <person name="Yanf M."/>
            <person name="Daum C."/>
            <person name="Ng V."/>
            <person name="Clum A."/>
            <person name="Ohm R."/>
            <person name="Martin F."/>
            <person name="Silar P."/>
            <person name="Natvig D."/>
            <person name="Lalanne C."/>
            <person name="Gautier V."/>
            <person name="Ament-Velasquez S.L."/>
            <person name="Kruys A."/>
            <person name="Hutchinson M.I."/>
            <person name="Powell A.J."/>
            <person name="Barry K."/>
            <person name="Miller A.N."/>
            <person name="Grigoriev I.V."/>
            <person name="Debuchy R."/>
            <person name="Gladieux P."/>
            <person name="Thoren M.H."/>
            <person name="Johannesson H."/>
        </authorList>
    </citation>
    <scope>NUCLEOTIDE SEQUENCE</scope>
    <source>
        <strain evidence="2">CBS 141.50</strain>
    </source>
</reference>
<sequence length="227" mass="24870">MSTTPSSGGQNDQASLITPVTTGTSSPRGSIVDSLRRKTSRFLLRRDTPIVLTATVDNSIAQDVAARPLIKTKRGWFQSVGSRFHSQGRHAALGSSGSSQYLQIEMAESPSSSPPTDPVSTPEISPALTPPKRHRLKGRFQLNTLPARFRRRKVDVFSRSPSLSDEDKENFLDQSAPVRPGYAVNTGSWSSFRFGVHKAVRDLSHSRPSPRPALRTLWTIMSADSSE</sequence>
<name>A0AAN6UZL4_9PEZI</name>
<dbReference type="GeneID" id="87821007"/>
<dbReference type="RefSeq" id="XP_062635042.1">
    <property type="nucleotide sequence ID" value="XM_062784394.1"/>
</dbReference>
<protein>
    <submittedName>
        <fullName evidence="2">Uncharacterized protein</fullName>
    </submittedName>
</protein>
<comment type="caution">
    <text evidence="2">The sequence shown here is derived from an EMBL/GenBank/DDBJ whole genome shotgun (WGS) entry which is preliminary data.</text>
</comment>
<dbReference type="Proteomes" id="UP001302676">
    <property type="component" value="Unassembled WGS sequence"/>
</dbReference>
<dbReference type="EMBL" id="MU853608">
    <property type="protein sequence ID" value="KAK4141671.1"/>
    <property type="molecule type" value="Genomic_DNA"/>
</dbReference>